<dbReference type="SUPFAM" id="SSF52540">
    <property type="entry name" value="P-loop containing nucleoside triphosphate hydrolases"/>
    <property type="match status" value="2"/>
</dbReference>
<dbReference type="Gene3D" id="3.40.50.300">
    <property type="entry name" value="P-loop containing nucleotide triphosphate hydrolases"/>
    <property type="match status" value="1"/>
</dbReference>
<accession>A0A9P5Y447</accession>
<organism evidence="1 2">
    <name type="scientific">Collybia nuda</name>
    <dbReference type="NCBI Taxonomy" id="64659"/>
    <lineage>
        <taxon>Eukaryota</taxon>
        <taxon>Fungi</taxon>
        <taxon>Dikarya</taxon>
        <taxon>Basidiomycota</taxon>
        <taxon>Agaricomycotina</taxon>
        <taxon>Agaricomycetes</taxon>
        <taxon>Agaricomycetidae</taxon>
        <taxon>Agaricales</taxon>
        <taxon>Tricholomatineae</taxon>
        <taxon>Clitocybaceae</taxon>
        <taxon>Collybia</taxon>
    </lineage>
</organism>
<keyword evidence="2" id="KW-1185">Reference proteome</keyword>
<proteinExistence type="predicted"/>
<comment type="caution">
    <text evidence="1">The sequence shown here is derived from an EMBL/GenBank/DDBJ whole genome shotgun (WGS) entry which is preliminary data.</text>
</comment>
<evidence type="ECO:0008006" key="3">
    <source>
        <dbReference type="Google" id="ProtNLM"/>
    </source>
</evidence>
<protein>
    <recommendedName>
        <fullName evidence="3">G domain-containing protein</fullName>
    </recommendedName>
</protein>
<dbReference type="Proteomes" id="UP000807353">
    <property type="component" value="Unassembled WGS sequence"/>
</dbReference>
<gene>
    <name evidence="1" type="ORF">BDZ94DRAFT_1237263</name>
</gene>
<evidence type="ECO:0000313" key="2">
    <source>
        <dbReference type="Proteomes" id="UP000807353"/>
    </source>
</evidence>
<dbReference type="AlphaFoldDB" id="A0A9P5Y447"/>
<dbReference type="EMBL" id="MU150277">
    <property type="protein sequence ID" value="KAF9461910.1"/>
    <property type="molecule type" value="Genomic_DNA"/>
</dbReference>
<dbReference type="InterPro" id="IPR027417">
    <property type="entry name" value="P-loop_NTPase"/>
</dbReference>
<dbReference type="OrthoDB" id="3267153at2759"/>
<reference evidence="1" key="1">
    <citation type="submission" date="2020-11" db="EMBL/GenBank/DDBJ databases">
        <authorList>
            <consortium name="DOE Joint Genome Institute"/>
            <person name="Ahrendt S."/>
            <person name="Riley R."/>
            <person name="Andreopoulos W."/>
            <person name="Labutti K."/>
            <person name="Pangilinan J."/>
            <person name="Ruiz-Duenas F.J."/>
            <person name="Barrasa J.M."/>
            <person name="Sanchez-Garcia M."/>
            <person name="Camarero S."/>
            <person name="Miyauchi S."/>
            <person name="Serrano A."/>
            <person name="Linde D."/>
            <person name="Babiker R."/>
            <person name="Drula E."/>
            <person name="Ayuso-Fernandez I."/>
            <person name="Pacheco R."/>
            <person name="Padilla G."/>
            <person name="Ferreira P."/>
            <person name="Barriuso J."/>
            <person name="Kellner H."/>
            <person name="Castanera R."/>
            <person name="Alfaro M."/>
            <person name="Ramirez L."/>
            <person name="Pisabarro A.G."/>
            <person name="Kuo A."/>
            <person name="Tritt A."/>
            <person name="Lipzen A."/>
            <person name="He G."/>
            <person name="Yan M."/>
            <person name="Ng V."/>
            <person name="Cullen D."/>
            <person name="Martin F."/>
            <person name="Rosso M.-N."/>
            <person name="Henrissat B."/>
            <person name="Hibbett D."/>
            <person name="Martinez A.T."/>
            <person name="Grigoriev I.V."/>
        </authorList>
    </citation>
    <scope>NUCLEOTIDE SEQUENCE</scope>
    <source>
        <strain evidence="1">CBS 247.69</strain>
    </source>
</reference>
<sequence>MPDVQSNIQGEENSNECYTEDQFQADKAVYTSRDTDKCYAKLKNKAGQFRILIIGGANSGKTTILRKICGTADEPDIYNSDGEMRGEHDITNEMVFQSNPTLVFHYSHGFEAGRVDKFRKVKDFVTKCAKSEHMRHQVHAIWPITYAKKQFFSVSGTGKEQKKNIQGMFEEMVYLPKGYVFLQEMEKPKGNCEALVKCTVDVLDSNILQGLFISTQQNNLELAMEYSLGNGIQIALSSKKEAMSSYFIIKMFKRVLQYFPFHVNIVFWGMAAVYPLTYSMICPVVFCEDLFCIICNLG</sequence>
<name>A0A9P5Y447_9AGAR</name>
<evidence type="ECO:0000313" key="1">
    <source>
        <dbReference type="EMBL" id="KAF9461910.1"/>
    </source>
</evidence>